<name>A0A5J4Q3W7_9ZZZZ</name>
<protein>
    <submittedName>
        <fullName evidence="1">Uncharacterized protein</fullName>
    </submittedName>
</protein>
<sequence length="51" mass="5725">APNTWVIISKASCDFGGIEDNRFRTELVEFDNSRKVVIRGKIVLGGMEIKN</sequence>
<proteinExistence type="predicted"/>
<evidence type="ECO:0000313" key="1">
    <source>
        <dbReference type="EMBL" id="KAA6315581.1"/>
    </source>
</evidence>
<reference evidence="1" key="1">
    <citation type="submission" date="2019-03" db="EMBL/GenBank/DDBJ databases">
        <title>Single cell metagenomics reveals metabolic interactions within the superorganism composed of flagellate Streblomastix strix and complex community of Bacteroidetes bacteria on its surface.</title>
        <authorList>
            <person name="Treitli S.C."/>
            <person name="Kolisko M."/>
            <person name="Husnik F."/>
            <person name="Keeling P."/>
            <person name="Hampl V."/>
        </authorList>
    </citation>
    <scope>NUCLEOTIDE SEQUENCE</scope>
    <source>
        <strain evidence="1">STM</strain>
    </source>
</reference>
<feature type="non-terminal residue" evidence="1">
    <location>
        <position position="1"/>
    </location>
</feature>
<organism evidence="1">
    <name type="scientific">termite gut metagenome</name>
    <dbReference type="NCBI Taxonomy" id="433724"/>
    <lineage>
        <taxon>unclassified sequences</taxon>
        <taxon>metagenomes</taxon>
        <taxon>organismal metagenomes</taxon>
    </lineage>
</organism>
<dbReference type="EMBL" id="SNRY01005199">
    <property type="protein sequence ID" value="KAA6315581.1"/>
    <property type="molecule type" value="Genomic_DNA"/>
</dbReference>
<dbReference type="AlphaFoldDB" id="A0A5J4Q3W7"/>
<accession>A0A5J4Q3W7</accession>
<gene>
    <name evidence="1" type="ORF">EZS27_033982</name>
</gene>
<comment type="caution">
    <text evidence="1">The sequence shown here is derived from an EMBL/GenBank/DDBJ whole genome shotgun (WGS) entry which is preliminary data.</text>
</comment>